<evidence type="ECO:0000313" key="10">
    <source>
        <dbReference type="Proteomes" id="UP000316225"/>
    </source>
</evidence>
<dbReference type="OrthoDB" id="9809144at2"/>
<evidence type="ECO:0000313" key="9">
    <source>
        <dbReference type="EMBL" id="TWI34508.1"/>
    </source>
</evidence>
<feature type="signal peptide" evidence="7">
    <location>
        <begin position="1"/>
        <end position="21"/>
    </location>
</feature>
<dbReference type="InterPro" id="IPR050570">
    <property type="entry name" value="Cell_wall_metabolism_enzyme"/>
</dbReference>
<evidence type="ECO:0000256" key="5">
    <source>
        <dbReference type="ARBA" id="ARBA00022833"/>
    </source>
</evidence>
<keyword evidence="10" id="KW-1185">Reference proteome</keyword>
<evidence type="ECO:0000256" key="3">
    <source>
        <dbReference type="ARBA" id="ARBA00022723"/>
    </source>
</evidence>
<keyword evidence="3" id="KW-0479">Metal-binding</keyword>
<evidence type="ECO:0000256" key="6">
    <source>
        <dbReference type="ARBA" id="ARBA00023049"/>
    </source>
</evidence>
<gene>
    <name evidence="9" type="ORF">IQ24_02026</name>
</gene>
<evidence type="ECO:0000256" key="2">
    <source>
        <dbReference type="ARBA" id="ARBA00022670"/>
    </source>
</evidence>
<protein>
    <submittedName>
        <fullName evidence="9">Septal ring factor EnvC (AmiA/AmiB activator)</fullName>
    </submittedName>
</protein>
<dbReference type="PANTHER" id="PTHR21666">
    <property type="entry name" value="PEPTIDASE-RELATED"/>
    <property type="match status" value="1"/>
</dbReference>
<evidence type="ECO:0000259" key="8">
    <source>
        <dbReference type="Pfam" id="PF01551"/>
    </source>
</evidence>
<comment type="caution">
    <text evidence="9">The sequence shown here is derived from an EMBL/GenBank/DDBJ whole genome shotgun (WGS) entry which is preliminary data.</text>
</comment>
<dbReference type="Pfam" id="PF01551">
    <property type="entry name" value="Peptidase_M23"/>
    <property type="match status" value="1"/>
</dbReference>
<proteinExistence type="predicted"/>
<reference evidence="9 10" key="1">
    <citation type="journal article" date="2015" name="Stand. Genomic Sci.">
        <title>Genomic Encyclopedia of Bacterial and Archaeal Type Strains, Phase III: the genomes of soil and plant-associated and newly described type strains.</title>
        <authorList>
            <person name="Whitman W.B."/>
            <person name="Woyke T."/>
            <person name="Klenk H.P."/>
            <person name="Zhou Y."/>
            <person name="Lilburn T.G."/>
            <person name="Beck B.J."/>
            <person name="De Vos P."/>
            <person name="Vandamme P."/>
            <person name="Eisen J.A."/>
            <person name="Garrity G."/>
            <person name="Hugenholtz P."/>
            <person name="Kyrpides N.C."/>
        </authorList>
    </citation>
    <scope>NUCLEOTIDE SEQUENCE [LARGE SCALE GENOMIC DNA]</scope>
    <source>
        <strain evidence="9 10">CGMCC 1.5364</strain>
    </source>
</reference>
<accession>A0A562NQN9</accession>
<keyword evidence="7" id="KW-0732">Signal</keyword>
<evidence type="ECO:0000256" key="1">
    <source>
        <dbReference type="ARBA" id="ARBA00001947"/>
    </source>
</evidence>
<keyword evidence="6" id="KW-0482">Metalloprotease</keyword>
<feature type="chain" id="PRO_5021846997" evidence="7">
    <location>
        <begin position="22"/>
        <end position="409"/>
    </location>
</feature>
<name>A0A562NQN9_9RHOB</name>
<dbReference type="CDD" id="cd12797">
    <property type="entry name" value="M23_peptidase"/>
    <property type="match status" value="1"/>
</dbReference>
<keyword evidence="2" id="KW-0645">Protease</keyword>
<dbReference type="InterPro" id="IPR016047">
    <property type="entry name" value="M23ase_b-sheet_dom"/>
</dbReference>
<keyword evidence="5" id="KW-0862">Zinc</keyword>
<dbReference type="Gene3D" id="2.70.70.10">
    <property type="entry name" value="Glucose Permease (Domain IIA)"/>
    <property type="match status" value="1"/>
</dbReference>
<dbReference type="PANTHER" id="PTHR21666:SF288">
    <property type="entry name" value="CELL DIVISION PROTEIN YTFB"/>
    <property type="match status" value="1"/>
</dbReference>
<dbReference type="RefSeq" id="WP_145397834.1">
    <property type="nucleotide sequence ID" value="NZ_VLKU01000005.1"/>
</dbReference>
<dbReference type="SUPFAM" id="SSF51261">
    <property type="entry name" value="Duplicated hybrid motif"/>
    <property type="match status" value="1"/>
</dbReference>
<evidence type="ECO:0000256" key="4">
    <source>
        <dbReference type="ARBA" id="ARBA00022801"/>
    </source>
</evidence>
<evidence type="ECO:0000256" key="7">
    <source>
        <dbReference type="SAM" id="SignalP"/>
    </source>
</evidence>
<keyword evidence="4" id="KW-0378">Hydrolase</keyword>
<dbReference type="EMBL" id="VLKU01000005">
    <property type="protein sequence ID" value="TWI34508.1"/>
    <property type="molecule type" value="Genomic_DNA"/>
</dbReference>
<dbReference type="GO" id="GO:0004222">
    <property type="term" value="F:metalloendopeptidase activity"/>
    <property type="evidence" value="ECO:0007669"/>
    <property type="project" value="TreeGrafter"/>
</dbReference>
<dbReference type="AlphaFoldDB" id="A0A562NQN9"/>
<dbReference type="InterPro" id="IPR011055">
    <property type="entry name" value="Dup_hybrid_motif"/>
</dbReference>
<sequence length="409" mass="43324">MRLTLLFPALAAFSIASGAPAQTATPASSGNEQITQASQEASAAAQMLRDAVGQLDQALTQDDQVVALTEMIRAYELGLASLRDGLRRAGVREQEIRRDFEGRREKLSRVLGVMTSMERSPETMLLLHPAGPEATARSGMILASVAPSLRAEAEEIQSKLQEIREVRALQLSAANTLAQGLQQVQEARRLLASAVTDRSSMPIRFGEDPQEITRLLQSADTLDAFASGIAGMEQDVGAPMADFEGAQGSLPLPAIGKLVHGYDQPDASGTRRPGIVIGTPPSALVTAPWPATIRYRGPLLDYGNVMIVEPARGYLMIFAGLAQVFGEPGDVLQAGEPVGMMGGNVPSAQEFGAEFVANAAAGGGAGQTETLYVELRKGKETLDPTDWFVMNPIVGEANRNANGQDGTTE</sequence>
<dbReference type="GO" id="GO:0006508">
    <property type="term" value="P:proteolysis"/>
    <property type="evidence" value="ECO:0007669"/>
    <property type="project" value="UniProtKB-KW"/>
</dbReference>
<dbReference type="GO" id="GO:0046872">
    <property type="term" value="F:metal ion binding"/>
    <property type="evidence" value="ECO:0007669"/>
    <property type="project" value="UniProtKB-KW"/>
</dbReference>
<dbReference type="Proteomes" id="UP000316225">
    <property type="component" value="Unassembled WGS sequence"/>
</dbReference>
<comment type="cofactor">
    <cofactor evidence="1">
        <name>Zn(2+)</name>
        <dbReference type="ChEBI" id="CHEBI:29105"/>
    </cofactor>
</comment>
<feature type="domain" description="M23ase beta-sheet core" evidence="8">
    <location>
        <begin position="273"/>
        <end position="346"/>
    </location>
</feature>
<organism evidence="9 10">
    <name type="scientific">Paracoccus sulfuroxidans</name>
    <dbReference type="NCBI Taxonomy" id="384678"/>
    <lineage>
        <taxon>Bacteria</taxon>
        <taxon>Pseudomonadati</taxon>
        <taxon>Pseudomonadota</taxon>
        <taxon>Alphaproteobacteria</taxon>
        <taxon>Rhodobacterales</taxon>
        <taxon>Paracoccaceae</taxon>
        <taxon>Paracoccus</taxon>
    </lineage>
</organism>